<gene>
    <name evidence="2" type="ORF">S01H1_73367</name>
</gene>
<sequence length="111" mass="12095">MNPLGIDTFEKIFSINPFVRFKGGGGGGAPPSSALADTEIKKYARQELYPLVNQGLEGQGFGTPQFQRARSKSFQSGLDKSFDTASSELSSQLSRTIDPRDFRVKNFATDA</sequence>
<proteinExistence type="predicted"/>
<feature type="non-terminal residue" evidence="2">
    <location>
        <position position="111"/>
    </location>
</feature>
<name>X0WXB4_9ZZZZ</name>
<comment type="caution">
    <text evidence="2">The sequence shown here is derived from an EMBL/GenBank/DDBJ whole genome shotgun (WGS) entry which is preliminary data.</text>
</comment>
<evidence type="ECO:0000256" key="1">
    <source>
        <dbReference type="SAM" id="MobiDB-lite"/>
    </source>
</evidence>
<protein>
    <submittedName>
        <fullName evidence="2">Uncharacterized protein</fullName>
    </submittedName>
</protein>
<feature type="compositionally biased region" description="Polar residues" evidence="1">
    <location>
        <begin position="62"/>
        <end position="80"/>
    </location>
</feature>
<dbReference type="EMBL" id="BARS01049021">
    <property type="protein sequence ID" value="GAG29073.1"/>
    <property type="molecule type" value="Genomic_DNA"/>
</dbReference>
<evidence type="ECO:0000313" key="2">
    <source>
        <dbReference type="EMBL" id="GAG29073.1"/>
    </source>
</evidence>
<reference evidence="2" key="1">
    <citation type="journal article" date="2014" name="Front. Microbiol.">
        <title>High frequency of phylogenetically diverse reductive dehalogenase-homologous genes in deep subseafloor sedimentary metagenomes.</title>
        <authorList>
            <person name="Kawai M."/>
            <person name="Futagami T."/>
            <person name="Toyoda A."/>
            <person name="Takaki Y."/>
            <person name="Nishi S."/>
            <person name="Hori S."/>
            <person name="Arai W."/>
            <person name="Tsubouchi T."/>
            <person name="Morono Y."/>
            <person name="Uchiyama I."/>
            <person name="Ito T."/>
            <person name="Fujiyama A."/>
            <person name="Inagaki F."/>
            <person name="Takami H."/>
        </authorList>
    </citation>
    <scope>NUCLEOTIDE SEQUENCE</scope>
    <source>
        <strain evidence="2">Expedition CK06-06</strain>
    </source>
</reference>
<dbReference type="AlphaFoldDB" id="X0WXB4"/>
<feature type="region of interest" description="Disordered" evidence="1">
    <location>
        <begin position="60"/>
        <end position="80"/>
    </location>
</feature>
<organism evidence="2">
    <name type="scientific">marine sediment metagenome</name>
    <dbReference type="NCBI Taxonomy" id="412755"/>
    <lineage>
        <taxon>unclassified sequences</taxon>
        <taxon>metagenomes</taxon>
        <taxon>ecological metagenomes</taxon>
    </lineage>
</organism>
<accession>X0WXB4</accession>